<organism evidence="1 2">
    <name type="scientific">Actinacidiphila alni</name>
    <dbReference type="NCBI Taxonomy" id="380248"/>
    <lineage>
        <taxon>Bacteria</taxon>
        <taxon>Bacillati</taxon>
        <taxon>Actinomycetota</taxon>
        <taxon>Actinomycetes</taxon>
        <taxon>Kitasatosporales</taxon>
        <taxon>Streptomycetaceae</taxon>
        <taxon>Actinacidiphila</taxon>
    </lineage>
</organism>
<keyword evidence="2" id="KW-1185">Reference proteome</keyword>
<proteinExistence type="predicted"/>
<evidence type="ECO:0000313" key="2">
    <source>
        <dbReference type="Proteomes" id="UP000199323"/>
    </source>
</evidence>
<evidence type="ECO:0008006" key="3">
    <source>
        <dbReference type="Google" id="ProtNLM"/>
    </source>
</evidence>
<gene>
    <name evidence="1" type="ORF">SAMN05216251_13022</name>
</gene>
<evidence type="ECO:0000313" key="1">
    <source>
        <dbReference type="EMBL" id="SFF81037.1"/>
    </source>
</evidence>
<protein>
    <recommendedName>
        <fullName evidence="3">Asp23/Gls24 family envelope stress response protein</fullName>
    </recommendedName>
</protein>
<sequence length="108" mass="11550">MNPMTGSPQERGTELAVARAVAAVPGVAYLSPRLTDRLRSRTAPGVTVRLHTAPDRWEVAIALAVRTGHQAARTAQQVREAVTEAVHSTYPQTLTTPVRVTVTVTAIV</sequence>
<dbReference type="AlphaFoldDB" id="A0A1I2LU91"/>
<dbReference type="EMBL" id="FONG01000030">
    <property type="protein sequence ID" value="SFF81037.1"/>
    <property type="molecule type" value="Genomic_DNA"/>
</dbReference>
<accession>A0A1I2LU91</accession>
<reference evidence="1 2" key="1">
    <citation type="submission" date="2016-10" db="EMBL/GenBank/DDBJ databases">
        <authorList>
            <person name="de Groot N.N."/>
        </authorList>
    </citation>
    <scope>NUCLEOTIDE SEQUENCE [LARGE SCALE GENOMIC DNA]</scope>
    <source>
        <strain evidence="1 2">CGMCC 4.3510</strain>
    </source>
</reference>
<dbReference type="Proteomes" id="UP000199323">
    <property type="component" value="Unassembled WGS sequence"/>
</dbReference>
<dbReference type="STRING" id="380248.SAMN05216251_13022"/>
<name>A0A1I2LU91_9ACTN</name>